<dbReference type="InterPro" id="IPR035472">
    <property type="entry name" value="RpiR-like_SIS"/>
</dbReference>
<evidence type="ECO:0000256" key="2">
    <source>
        <dbReference type="ARBA" id="ARBA00023125"/>
    </source>
</evidence>
<proteinExistence type="predicted"/>
<reference evidence="5 6" key="1">
    <citation type="submission" date="2020-03" db="EMBL/GenBank/DDBJ databases">
        <title>Whole genome shotgun sequence of Phytohabitans rumicis NBRC 108638.</title>
        <authorList>
            <person name="Komaki H."/>
            <person name="Tamura T."/>
        </authorList>
    </citation>
    <scope>NUCLEOTIDE SEQUENCE [LARGE SCALE GENOMIC DNA]</scope>
    <source>
        <strain evidence="5 6">NBRC 108638</strain>
    </source>
</reference>
<keyword evidence="1" id="KW-0805">Transcription regulation</keyword>
<dbReference type="GO" id="GO:0016853">
    <property type="term" value="F:isomerase activity"/>
    <property type="evidence" value="ECO:0007669"/>
    <property type="project" value="UniProtKB-KW"/>
</dbReference>
<dbReference type="Pfam" id="PF01380">
    <property type="entry name" value="SIS"/>
    <property type="match status" value="1"/>
</dbReference>
<dbReference type="PANTHER" id="PTHR30514:SF18">
    <property type="entry name" value="RPIR-FAMILY TRANSCRIPTIONAL REGULATOR"/>
    <property type="match status" value="1"/>
</dbReference>
<evidence type="ECO:0000313" key="6">
    <source>
        <dbReference type="Proteomes" id="UP000482960"/>
    </source>
</evidence>
<dbReference type="RefSeq" id="WP_173082158.1">
    <property type="nucleotide sequence ID" value="NZ_BAABJB010000035.1"/>
</dbReference>
<evidence type="ECO:0000313" key="5">
    <source>
        <dbReference type="EMBL" id="GFJ94860.1"/>
    </source>
</evidence>
<dbReference type="CDD" id="cd05013">
    <property type="entry name" value="SIS_RpiR"/>
    <property type="match status" value="1"/>
</dbReference>
<dbReference type="Gene3D" id="3.40.50.10490">
    <property type="entry name" value="Glucose-6-phosphate isomerase like protein, domain 1"/>
    <property type="match status" value="1"/>
</dbReference>
<dbReference type="EMBL" id="BLPG01000001">
    <property type="protein sequence ID" value="GFJ94860.1"/>
    <property type="molecule type" value="Genomic_DNA"/>
</dbReference>
<dbReference type="InterPro" id="IPR036388">
    <property type="entry name" value="WH-like_DNA-bd_sf"/>
</dbReference>
<dbReference type="InterPro" id="IPR001347">
    <property type="entry name" value="SIS_dom"/>
</dbReference>
<dbReference type="GO" id="GO:0003700">
    <property type="term" value="F:DNA-binding transcription factor activity"/>
    <property type="evidence" value="ECO:0007669"/>
    <property type="project" value="InterPro"/>
</dbReference>
<dbReference type="SUPFAM" id="SSF46689">
    <property type="entry name" value="Homeodomain-like"/>
    <property type="match status" value="1"/>
</dbReference>
<keyword evidence="6" id="KW-1185">Reference proteome</keyword>
<dbReference type="GO" id="GO:0097367">
    <property type="term" value="F:carbohydrate derivative binding"/>
    <property type="evidence" value="ECO:0007669"/>
    <property type="project" value="InterPro"/>
</dbReference>
<sequence length="307" mass="33923">MAEAGKASHGTRPTVGVTVQRRVQDRMDELSAGERKVARTLLATYPAAGLESAADLAKRSKVSTPTVLRFVTRLGYQGYPDFQRVLIREVHERMGSPLAQYDEQEARRGGQQFLPYVSSTFVTTVKETFDNVPRHDFLRAVELLADSRRQIRLLGGRFSHVLAEYLAAHLHIMRNDVVCLTGGDMARAGALLDASRRDVFVIFDFRRYQRTTIELATAAATAGASVVLLTDQFLSPIADIAEAVLPARVDAPSPFDSLVPAMALVESLVAGVSEKRGEETRKRVRRLEELRMDAGWTPEADESIISP</sequence>
<evidence type="ECO:0000256" key="3">
    <source>
        <dbReference type="ARBA" id="ARBA00023163"/>
    </source>
</evidence>
<name>A0A6V8LGT9_9ACTN</name>
<evidence type="ECO:0000259" key="4">
    <source>
        <dbReference type="PROSITE" id="PS51071"/>
    </source>
</evidence>
<comment type="caution">
    <text evidence="5">The sequence shown here is derived from an EMBL/GenBank/DDBJ whole genome shotgun (WGS) entry which is preliminary data.</text>
</comment>
<dbReference type="PROSITE" id="PS51071">
    <property type="entry name" value="HTH_RPIR"/>
    <property type="match status" value="1"/>
</dbReference>
<evidence type="ECO:0000256" key="1">
    <source>
        <dbReference type="ARBA" id="ARBA00023015"/>
    </source>
</evidence>
<keyword evidence="2" id="KW-0238">DNA-binding</keyword>
<accession>A0A6V8LGT9</accession>
<dbReference type="Gene3D" id="1.10.10.10">
    <property type="entry name" value="Winged helix-like DNA-binding domain superfamily/Winged helix DNA-binding domain"/>
    <property type="match status" value="1"/>
</dbReference>
<dbReference type="InterPro" id="IPR046348">
    <property type="entry name" value="SIS_dom_sf"/>
</dbReference>
<dbReference type="AlphaFoldDB" id="A0A6V8LGT9"/>
<dbReference type="GO" id="GO:0003677">
    <property type="term" value="F:DNA binding"/>
    <property type="evidence" value="ECO:0007669"/>
    <property type="project" value="UniProtKB-KW"/>
</dbReference>
<dbReference type="PANTHER" id="PTHR30514">
    <property type="entry name" value="GLUCOKINASE"/>
    <property type="match status" value="1"/>
</dbReference>
<dbReference type="GO" id="GO:1901135">
    <property type="term" value="P:carbohydrate derivative metabolic process"/>
    <property type="evidence" value="ECO:0007669"/>
    <property type="project" value="InterPro"/>
</dbReference>
<keyword evidence="3" id="KW-0804">Transcription</keyword>
<dbReference type="InterPro" id="IPR000281">
    <property type="entry name" value="HTH_RpiR"/>
</dbReference>
<keyword evidence="5" id="KW-0413">Isomerase</keyword>
<gene>
    <name evidence="5" type="ORF">Prum_085020</name>
</gene>
<dbReference type="SUPFAM" id="SSF53697">
    <property type="entry name" value="SIS domain"/>
    <property type="match status" value="1"/>
</dbReference>
<organism evidence="5 6">
    <name type="scientific">Phytohabitans rumicis</name>
    <dbReference type="NCBI Taxonomy" id="1076125"/>
    <lineage>
        <taxon>Bacteria</taxon>
        <taxon>Bacillati</taxon>
        <taxon>Actinomycetota</taxon>
        <taxon>Actinomycetes</taxon>
        <taxon>Micromonosporales</taxon>
        <taxon>Micromonosporaceae</taxon>
    </lineage>
</organism>
<reference evidence="5 6" key="2">
    <citation type="submission" date="2020-03" db="EMBL/GenBank/DDBJ databases">
        <authorList>
            <person name="Ichikawa N."/>
            <person name="Kimura A."/>
            <person name="Kitahashi Y."/>
            <person name="Uohara A."/>
        </authorList>
    </citation>
    <scope>NUCLEOTIDE SEQUENCE [LARGE SCALE GENOMIC DNA]</scope>
    <source>
        <strain evidence="5 6">NBRC 108638</strain>
    </source>
</reference>
<dbReference type="Proteomes" id="UP000482960">
    <property type="component" value="Unassembled WGS sequence"/>
</dbReference>
<dbReference type="InterPro" id="IPR009057">
    <property type="entry name" value="Homeodomain-like_sf"/>
</dbReference>
<dbReference type="InterPro" id="IPR047640">
    <property type="entry name" value="RpiR-like"/>
</dbReference>
<feature type="domain" description="HTH rpiR-type" evidence="4">
    <location>
        <begin position="17"/>
        <end position="93"/>
    </location>
</feature>
<protein>
    <submittedName>
        <fullName evidence="5">Sugar isomerase</fullName>
    </submittedName>
</protein>
<dbReference type="Pfam" id="PF01418">
    <property type="entry name" value="HTH_6"/>
    <property type="match status" value="1"/>
</dbReference>